<comment type="caution">
    <text evidence="1">The sequence shown here is derived from an EMBL/GenBank/DDBJ whole genome shotgun (WGS) entry which is preliminary data.</text>
</comment>
<gene>
    <name evidence="1" type="primary">Acey_s0046.g1384</name>
    <name evidence="1" type="ORF">Y032_0046g1384</name>
</gene>
<dbReference type="AlphaFoldDB" id="A0A016UCP9"/>
<proteinExistence type="predicted"/>
<evidence type="ECO:0000313" key="2">
    <source>
        <dbReference type="Proteomes" id="UP000024635"/>
    </source>
</evidence>
<reference evidence="2" key="1">
    <citation type="journal article" date="2015" name="Nat. Genet.">
        <title>The genome and transcriptome of the zoonotic hookworm Ancylostoma ceylanicum identify infection-specific gene families.</title>
        <authorList>
            <person name="Schwarz E.M."/>
            <person name="Hu Y."/>
            <person name="Antoshechkin I."/>
            <person name="Miller M.M."/>
            <person name="Sternberg P.W."/>
            <person name="Aroian R.V."/>
        </authorList>
    </citation>
    <scope>NUCLEOTIDE SEQUENCE</scope>
    <source>
        <strain evidence="2">HY135</strain>
    </source>
</reference>
<protein>
    <submittedName>
        <fullName evidence="1">Uncharacterized protein</fullName>
    </submittedName>
</protein>
<accession>A0A016UCP9</accession>
<dbReference type="EMBL" id="JARK01001382">
    <property type="protein sequence ID" value="EYC12716.1"/>
    <property type="molecule type" value="Genomic_DNA"/>
</dbReference>
<organism evidence="1 2">
    <name type="scientific">Ancylostoma ceylanicum</name>
    <dbReference type="NCBI Taxonomy" id="53326"/>
    <lineage>
        <taxon>Eukaryota</taxon>
        <taxon>Metazoa</taxon>
        <taxon>Ecdysozoa</taxon>
        <taxon>Nematoda</taxon>
        <taxon>Chromadorea</taxon>
        <taxon>Rhabditida</taxon>
        <taxon>Rhabditina</taxon>
        <taxon>Rhabditomorpha</taxon>
        <taxon>Strongyloidea</taxon>
        <taxon>Ancylostomatidae</taxon>
        <taxon>Ancylostomatinae</taxon>
        <taxon>Ancylostoma</taxon>
    </lineage>
</organism>
<dbReference type="Proteomes" id="UP000024635">
    <property type="component" value="Unassembled WGS sequence"/>
</dbReference>
<keyword evidence="2" id="KW-1185">Reference proteome</keyword>
<evidence type="ECO:0000313" key="1">
    <source>
        <dbReference type="EMBL" id="EYC12716.1"/>
    </source>
</evidence>
<sequence length="92" mass="10645">MKAETVRQRFCLWPQKMYRYRFIPYASSVSAPSAKIANFCAFLKKTCIRPCESDSNNASVCNSLLAMRRNLSFQRSTIWLLCDFLISMNVFG</sequence>
<name>A0A016UCP9_9BILA</name>